<evidence type="ECO:0000256" key="1">
    <source>
        <dbReference type="ARBA" id="ARBA00004141"/>
    </source>
</evidence>
<sequence length="940" mass="100059">MDDVSASTSAYPDPRQRGKITFNAPKTSNALSSRIPTDLLLALILTKTTIASSALLARHWLLVPHSEGVHTPQSAFGRGSQPLLSDPGDHGQASAWAVATVAFFLASLGQGLWFRVWQWTPSLRRSDPNMKVLPRRLGMLALVYFAHLLVWLLALEHLGATTVILFTQFCEVWASDLVRSVKTKSYGGYTILMALCLSFLWTLVTGLSSSSPTGSSVVAQNSSRGISGSKYDYDEDLPPSLRHTRPSDLGSPTSAARAAAQAGLDAAGFSPSGVLVGHLWLLVYAFLTLERERATGAASKESGGRRRATVLAALIVAAIVTPASLLGAIVGLPTLPPLSSLAPTFASFGSSATSHLPAYFLLAGSFLILEPLLSTALEPHASLQARVKQGWPMAVIACAVVGFVGFGLRVGWGVWGVAACVGWGLRSILNFSPHLQQTYASVETTSSGGVRTVSHTRQPSDGSALAELAKTSKDLLLSARKTVQIIMANNDSRKIFQFLCLNLAFMGVQLMWGVWTNSLGLISDAIHMFFDCAAIGMGLFASIMGTWGRDDVYTYGYNRVETLSGFSNGIFLILISVFIVFEAVQRIIEPPEMHNTTQLLIVSGMGLAVNLFGMFAMGGHHHHGHSHSHGHDHGHGHGHDHSHHDHGHSHNMMGVYLHVMADTLGSVGVIISTLLIEYYGWTGFDPIASLFIAFMITISVIPLVVESGKILCLDLPAGTEKSIAEALQELDSIEGLASFSNPRFWPKDGETLVGSIHLQVMCAEGPDDSSHQQQHDLRHQTSASRLSEDTTNGGNSPSLSLHPTVRPEILAKQVEAFLKHRIQGLDSLCIQFEPAGTPSSFAASSSLGVPGSARPPQRSWSGASSIIDHGEAFETFGGGGGSLGLMGTGMDLQRSVSGSSARSSTEPSSAGGLGGDAMPVMAGGFTPSMAQMYATPKKTR</sequence>
<dbReference type="GO" id="GO:0031410">
    <property type="term" value="C:cytoplasmic vesicle"/>
    <property type="evidence" value="ECO:0007669"/>
    <property type="project" value="TreeGrafter"/>
</dbReference>
<feature type="region of interest" description="Disordered" evidence="8">
    <location>
        <begin position="1"/>
        <end position="21"/>
    </location>
</feature>
<feature type="transmembrane region" description="Helical" evidence="9">
    <location>
        <begin position="389"/>
        <end position="406"/>
    </location>
</feature>
<feature type="transmembrane region" description="Helical" evidence="9">
    <location>
        <begin position="356"/>
        <end position="377"/>
    </location>
</feature>
<evidence type="ECO:0000256" key="4">
    <source>
        <dbReference type="ARBA" id="ARBA00022692"/>
    </source>
</evidence>
<dbReference type="GO" id="GO:0006882">
    <property type="term" value="P:intracellular zinc ion homeostasis"/>
    <property type="evidence" value="ECO:0007669"/>
    <property type="project" value="InterPro"/>
</dbReference>
<keyword evidence="12" id="KW-1185">Reference proteome</keyword>
<feature type="transmembrane region" description="Helical" evidence="9">
    <location>
        <begin position="160"/>
        <end position="179"/>
    </location>
</feature>
<feature type="compositionally biased region" description="Polar residues" evidence="8">
    <location>
        <begin position="780"/>
        <end position="801"/>
    </location>
</feature>
<feature type="transmembrane region" description="Helical" evidence="9">
    <location>
        <begin position="186"/>
        <end position="204"/>
    </location>
</feature>
<dbReference type="EMBL" id="KZ819321">
    <property type="protein sequence ID" value="PWN24175.1"/>
    <property type="molecule type" value="Genomic_DNA"/>
</dbReference>
<gene>
    <name evidence="11" type="ORF">BCV69DRAFT_244135</name>
</gene>
<dbReference type="OrthoDB" id="78669at2759"/>
<dbReference type="STRING" id="1684307.A0A316ULU9"/>
<dbReference type="InterPro" id="IPR002524">
    <property type="entry name" value="Cation_efflux"/>
</dbReference>
<feature type="transmembrane region" description="Helical" evidence="9">
    <location>
        <begin position="39"/>
        <end position="61"/>
    </location>
</feature>
<proteinExistence type="inferred from homology"/>
<evidence type="ECO:0000256" key="7">
    <source>
        <dbReference type="ARBA" id="ARBA00023136"/>
    </source>
</evidence>
<evidence type="ECO:0000256" key="2">
    <source>
        <dbReference type="ARBA" id="ARBA00008873"/>
    </source>
</evidence>
<keyword evidence="3" id="KW-0813">Transport</keyword>
<dbReference type="NCBIfam" id="TIGR01297">
    <property type="entry name" value="CDF"/>
    <property type="match status" value="1"/>
</dbReference>
<comment type="subcellular location">
    <subcellularLocation>
        <location evidence="1">Membrane</location>
        <topology evidence="1">Multi-pass membrane protein</topology>
    </subcellularLocation>
</comment>
<evidence type="ECO:0000256" key="9">
    <source>
        <dbReference type="SAM" id="Phobius"/>
    </source>
</evidence>
<name>A0A316ULU9_9BASI</name>
<dbReference type="PANTHER" id="PTHR45755">
    <property type="match status" value="1"/>
</dbReference>
<keyword evidence="7 9" id="KW-0472">Membrane</keyword>
<dbReference type="RefSeq" id="XP_025351335.1">
    <property type="nucleotide sequence ID" value="XM_025490094.1"/>
</dbReference>
<keyword evidence="5 9" id="KW-1133">Transmembrane helix</keyword>
<feature type="transmembrane region" description="Helical" evidence="9">
    <location>
        <begin position="655"/>
        <end position="681"/>
    </location>
</feature>
<dbReference type="SUPFAM" id="SSF161111">
    <property type="entry name" value="Cation efflux protein transmembrane domain-like"/>
    <property type="match status" value="1"/>
</dbReference>
<feature type="transmembrane region" description="Helical" evidence="9">
    <location>
        <begin position="600"/>
        <end position="618"/>
    </location>
</feature>
<feature type="compositionally biased region" description="Basic and acidic residues" evidence="8">
    <location>
        <begin position="768"/>
        <end position="779"/>
    </location>
</feature>
<reference evidence="11 12" key="1">
    <citation type="journal article" date="2018" name="Mol. Biol. Evol.">
        <title>Broad Genomic Sampling Reveals a Smut Pathogenic Ancestry of the Fungal Clade Ustilaginomycotina.</title>
        <authorList>
            <person name="Kijpornyongpan T."/>
            <person name="Mondo S.J."/>
            <person name="Barry K."/>
            <person name="Sandor L."/>
            <person name="Lee J."/>
            <person name="Lipzen A."/>
            <person name="Pangilinan J."/>
            <person name="LaButti K."/>
            <person name="Hainaut M."/>
            <person name="Henrissat B."/>
            <person name="Grigoriev I.V."/>
            <person name="Spatafora J.W."/>
            <person name="Aime M.C."/>
        </authorList>
    </citation>
    <scope>NUCLEOTIDE SEQUENCE [LARGE SCALE GENOMIC DNA]</scope>
    <source>
        <strain evidence="11 12">MCA 4718</strain>
    </source>
</reference>
<dbReference type="PANTHER" id="PTHR45755:SF4">
    <property type="entry name" value="ZINC TRANSPORTER 7"/>
    <property type="match status" value="1"/>
</dbReference>
<feature type="compositionally biased region" description="Low complexity" evidence="8">
    <location>
        <begin position="895"/>
        <end position="909"/>
    </location>
</feature>
<dbReference type="InterPro" id="IPR058533">
    <property type="entry name" value="Cation_efflux_TM"/>
</dbReference>
<accession>A0A316ULU9</accession>
<dbReference type="GO" id="GO:0005385">
    <property type="term" value="F:zinc ion transmembrane transporter activity"/>
    <property type="evidence" value="ECO:0007669"/>
    <property type="project" value="InterPro"/>
</dbReference>
<protein>
    <submittedName>
        <fullName evidence="11">Cation efflux protein</fullName>
    </submittedName>
</protein>
<evidence type="ECO:0000259" key="10">
    <source>
        <dbReference type="Pfam" id="PF01545"/>
    </source>
</evidence>
<feature type="transmembrane region" description="Helical" evidence="9">
    <location>
        <begin position="269"/>
        <end position="289"/>
    </location>
</feature>
<feature type="region of interest" description="Disordered" evidence="8">
    <location>
        <begin position="892"/>
        <end position="926"/>
    </location>
</feature>
<feature type="transmembrane region" description="Helical" evidence="9">
    <location>
        <begin position="495"/>
        <end position="515"/>
    </location>
</feature>
<feature type="transmembrane region" description="Helical" evidence="9">
    <location>
        <begin position="527"/>
        <end position="548"/>
    </location>
</feature>
<dbReference type="InterPro" id="IPR045316">
    <property type="entry name" value="Msc2-like"/>
</dbReference>
<feature type="compositionally biased region" description="Basic and acidic residues" evidence="8">
    <location>
        <begin position="629"/>
        <end position="643"/>
    </location>
</feature>
<dbReference type="GO" id="GO:0016020">
    <property type="term" value="C:membrane"/>
    <property type="evidence" value="ECO:0007669"/>
    <property type="project" value="UniProtKB-SubCell"/>
</dbReference>
<evidence type="ECO:0000313" key="12">
    <source>
        <dbReference type="Proteomes" id="UP000245942"/>
    </source>
</evidence>
<dbReference type="AlphaFoldDB" id="A0A316ULU9"/>
<feature type="region of interest" description="Disordered" evidence="8">
    <location>
        <begin position="765"/>
        <end position="804"/>
    </location>
</feature>
<dbReference type="Proteomes" id="UP000245942">
    <property type="component" value="Unassembled WGS sequence"/>
</dbReference>
<keyword evidence="6" id="KW-0406">Ion transport</keyword>
<feature type="transmembrane region" description="Helical" evidence="9">
    <location>
        <begin position="569"/>
        <end position="588"/>
    </location>
</feature>
<feature type="transmembrane region" description="Helical" evidence="9">
    <location>
        <begin position="687"/>
        <end position="705"/>
    </location>
</feature>
<evidence type="ECO:0000256" key="5">
    <source>
        <dbReference type="ARBA" id="ARBA00022989"/>
    </source>
</evidence>
<dbReference type="InterPro" id="IPR027469">
    <property type="entry name" value="Cation_efflux_TMD_sf"/>
</dbReference>
<dbReference type="GeneID" id="37011828"/>
<feature type="domain" description="Cation efflux protein transmembrane" evidence="10">
    <location>
        <begin position="497"/>
        <end position="712"/>
    </location>
</feature>
<dbReference type="GO" id="GO:0005794">
    <property type="term" value="C:Golgi apparatus"/>
    <property type="evidence" value="ECO:0007669"/>
    <property type="project" value="TreeGrafter"/>
</dbReference>
<feature type="compositionally biased region" description="Polar residues" evidence="8">
    <location>
        <begin position="1"/>
        <end position="10"/>
    </location>
</feature>
<evidence type="ECO:0000313" key="11">
    <source>
        <dbReference type="EMBL" id="PWN24175.1"/>
    </source>
</evidence>
<dbReference type="Pfam" id="PF01545">
    <property type="entry name" value="Cation_efflux"/>
    <property type="match status" value="1"/>
</dbReference>
<evidence type="ECO:0000256" key="3">
    <source>
        <dbReference type="ARBA" id="ARBA00022448"/>
    </source>
</evidence>
<feature type="region of interest" description="Disordered" evidence="8">
    <location>
        <begin position="622"/>
        <end position="647"/>
    </location>
</feature>
<evidence type="ECO:0000256" key="6">
    <source>
        <dbReference type="ARBA" id="ARBA00023065"/>
    </source>
</evidence>
<organism evidence="11 12">
    <name type="scientific">Pseudomicrostroma glucosiphilum</name>
    <dbReference type="NCBI Taxonomy" id="1684307"/>
    <lineage>
        <taxon>Eukaryota</taxon>
        <taxon>Fungi</taxon>
        <taxon>Dikarya</taxon>
        <taxon>Basidiomycota</taxon>
        <taxon>Ustilaginomycotina</taxon>
        <taxon>Exobasidiomycetes</taxon>
        <taxon>Microstromatales</taxon>
        <taxon>Microstromatales incertae sedis</taxon>
        <taxon>Pseudomicrostroma</taxon>
    </lineage>
</organism>
<keyword evidence="4 9" id="KW-0812">Transmembrane</keyword>
<dbReference type="GO" id="GO:1904257">
    <property type="term" value="P:zinc ion import into Golgi lumen"/>
    <property type="evidence" value="ECO:0007669"/>
    <property type="project" value="TreeGrafter"/>
</dbReference>
<dbReference type="Gene3D" id="1.20.1510.10">
    <property type="entry name" value="Cation efflux protein transmembrane domain"/>
    <property type="match status" value="1"/>
</dbReference>
<evidence type="ECO:0000256" key="8">
    <source>
        <dbReference type="SAM" id="MobiDB-lite"/>
    </source>
</evidence>
<comment type="similarity">
    <text evidence="2">Belongs to the cation diffusion facilitator (CDF) transporter (TC 2.A.4) family. SLC30A subfamily.</text>
</comment>
<feature type="transmembrane region" description="Helical" evidence="9">
    <location>
        <begin position="137"/>
        <end position="154"/>
    </location>
</feature>
<feature type="transmembrane region" description="Helical" evidence="9">
    <location>
        <begin position="93"/>
        <end position="116"/>
    </location>
</feature>
<feature type="transmembrane region" description="Helical" evidence="9">
    <location>
        <begin position="310"/>
        <end position="336"/>
    </location>
</feature>